<feature type="domain" description="UvrD-like helicase ATP-binding" evidence="12">
    <location>
        <begin position="37"/>
        <end position="315"/>
    </location>
</feature>
<evidence type="ECO:0000256" key="8">
    <source>
        <dbReference type="ARBA" id="ARBA00034808"/>
    </source>
</evidence>
<evidence type="ECO:0000313" key="14">
    <source>
        <dbReference type="EMBL" id="SST15546.1"/>
    </source>
</evidence>
<dbReference type="PANTHER" id="PTHR11070">
    <property type="entry name" value="UVRD / RECB / PCRA DNA HELICASE FAMILY MEMBER"/>
    <property type="match status" value="1"/>
</dbReference>
<dbReference type="InterPro" id="IPR014016">
    <property type="entry name" value="UvrD-like_ATP-bd"/>
</dbReference>
<dbReference type="Pfam" id="PF13361">
    <property type="entry name" value="UvrD_C"/>
    <property type="match status" value="1"/>
</dbReference>
<dbReference type="SUPFAM" id="SSF52540">
    <property type="entry name" value="P-loop containing nucleoside triphosphate hydrolases"/>
    <property type="match status" value="1"/>
</dbReference>
<feature type="binding site" evidence="10">
    <location>
        <begin position="58"/>
        <end position="65"/>
    </location>
    <ligand>
        <name>ATP</name>
        <dbReference type="ChEBI" id="CHEBI:30616"/>
    </ligand>
</feature>
<evidence type="ECO:0000256" key="5">
    <source>
        <dbReference type="ARBA" id="ARBA00022840"/>
    </source>
</evidence>
<dbReference type="PANTHER" id="PTHR11070:SF3">
    <property type="entry name" value="DNA 3'-5' HELICASE"/>
    <property type="match status" value="1"/>
</dbReference>
<organism evidence="14 15">
    <name type="scientific">Acinetobacter baumannii</name>
    <dbReference type="NCBI Taxonomy" id="470"/>
    <lineage>
        <taxon>Bacteria</taxon>
        <taxon>Pseudomonadati</taxon>
        <taxon>Pseudomonadota</taxon>
        <taxon>Gammaproteobacteria</taxon>
        <taxon>Moraxellales</taxon>
        <taxon>Moraxellaceae</taxon>
        <taxon>Acinetobacter</taxon>
        <taxon>Acinetobacter calcoaceticus/baumannii complex</taxon>
    </lineage>
</organism>
<evidence type="ECO:0000256" key="10">
    <source>
        <dbReference type="PROSITE-ProRule" id="PRU00560"/>
    </source>
</evidence>
<reference evidence="14 15" key="1">
    <citation type="submission" date="2018-07" db="EMBL/GenBank/DDBJ databases">
        <authorList>
            <consortium name="Pathogen Informatics"/>
        </authorList>
    </citation>
    <scope>NUCLEOTIDE SEQUENCE [LARGE SCALE GENOMIC DNA]</scope>
    <source>
        <strain evidence="14 15">4300STDY7045823</strain>
    </source>
</reference>
<evidence type="ECO:0000259" key="12">
    <source>
        <dbReference type="PROSITE" id="PS51198"/>
    </source>
</evidence>
<dbReference type="InterPro" id="IPR013986">
    <property type="entry name" value="DExx_box_DNA_helicase_dom_sf"/>
</dbReference>
<gene>
    <name evidence="14" type="primary">pcrA</name>
    <name evidence="14" type="ORF">SAMEA104305318_00162</name>
</gene>
<dbReference type="GO" id="GO:0016887">
    <property type="term" value="F:ATP hydrolysis activity"/>
    <property type="evidence" value="ECO:0007669"/>
    <property type="project" value="RHEA"/>
</dbReference>
<dbReference type="EC" id="5.6.2.4" evidence="8"/>
<comment type="catalytic activity">
    <reaction evidence="7">
        <text>Couples ATP hydrolysis with the unwinding of duplex DNA by translocating in the 3'-5' direction.</text>
        <dbReference type="EC" id="5.6.2.4"/>
    </reaction>
</comment>
<evidence type="ECO:0000256" key="6">
    <source>
        <dbReference type="ARBA" id="ARBA00023235"/>
    </source>
</evidence>
<dbReference type="InterPro" id="IPR027417">
    <property type="entry name" value="P-loop_NTPase"/>
</dbReference>
<dbReference type="GO" id="GO:0005524">
    <property type="term" value="F:ATP binding"/>
    <property type="evidence" value="ECO:0007669"/>
    <property type="project" value="UniProtKB-UniRule"/>
</dbReference>
<name>A0A335F6F3_ACIBA</name>
<comment type="catalytic activity">
    <reaction evidence="9">
        <text>ATP + H2O = ADP + phosphate + H(+)</text>
        <dbReference type="Rhea" id="RHEA:13065"/>
        <dbReference type="ChEBI" id="CHEBI:15377"/>
        <dbReference type="ChEBI" id="CHEBI:15378"/>
        <dbReference type="ChEBI" id="CHEBI:30616"/>
        <dbReference type="ChEBI" id="CHEBI:43474"/>
        <dbReference type="ChEBI" id="CHEBI:456216"/>
        <dbReference type="EC" id="5.6.2.4"/>
    </reaction>
</comment>
<keyword evidence="2 10" id="KW-0547">Nucleotide-binding</keyword>
<evidence type="ECO:0000259" key="13">
    <source>
        <dbReference type="PROSITE" id="PS51217"/>
    </source>
</evidence>
<accession>A0A335F6F3</accession>
<dbReference type="GO" id="GO:0000725">
    <property type="term" value="P:recombinational repair"/>
    <property type="evidence" value="ECO:0007669"/>
    <property type="project" value="TreeGrafter"/>
</dbReference>
<evidence type="ECO:0000313" key="15">
    <source>
        <dbReference type="Proteomes" id="UP000252694"/>
    </source>
</evidence>
<dbReference type="CDD" id="cd17932">
    <property type="entry name" value="DEXQc_UvrD"/>
    <property type="match status" value="1"/>
</dbReference>
<evidence type="ECO:0000256" key="7">
    <source>
        <dbReference type="ARBA" id="ARBA00034617"/>
    </source>
</evidence>
<dbReference type="EMBL" id="UFMQ01000001">
    <property type="protein sequence ID" value="SST15546.1"/>
    <property type="molecule type" value="Genomic_DNA"/>
</dbReference>
<evidence type="ECO:0000256" key="1">
    <source>
        <dbReference type="ARBA" id="ARBA00009922"/>
    </source>
</evidence>
<dbReference type="AlphaFoldDB" id="A0A335F6F3"/>
<dbReference type="InterPro" id="IPR014017">
    <property type="entry name" value="DNA_helicase_UvrD-like_C"/>
</dbReference>
<keyword evidence="6" id="KW-0413">Isomerase</keyword>
<dbReference type="Gene3D" id="1.10.10.160">
    <property type="match status" value="1"/>
</dbReference>
<evidence type="ECO:0000256" key="4">
    <source>
        <dbReference type="ARBA" id="ARBA00022806"/>
    </source>
</evidence>
<proteinExistence type="inferred from homology"/>
<keyword evidence="3 10" id="KW-0378">Hydrolase</keyword>
<dbReference type="GO" id="GO:0003677">
    <property type="term" value="F:DNA binding"/>
    <property type="evidence" value="ECO:0007669"/>
    <property type="project" value="InterPro"/>
</dbReference>
<keyword evidence="11" id="KW-0175">Coiled coil</keyword>
<evidence type="ECO:0000256" key="9">
    <source>
        <dbReference type="ARBA" id="ARBA00048988"/>
    </source>
</evidence>
<comment type="similarity">
    <text evidence="1">Belongs to the helicase family. UvrD subfamily.</text>
</comment>
<dbReference type="Proteomes" id="UP000252694">
    <property type="component" value="Unassembled WGS sequence"/>
</dbReference>
<evidence type="ECO:0000256" key="11">
    <source>
        <dbReference type="SAM" id="Coils"/>
    </source>
</evidence>
<dbReference type="PROSITE" id="PS51198">
    <property type="entry name" value="UVRD_HELICASE_ATP_BIND"/>
    <property type="match status" value="1"/>
</dbReference>
<dbReference type="Gene3D" id="3.40.50.300">
    <property type="entry name" value="P-loop containing nucleotide triphosphate hydrolases"/>
    <property type="match status" value="2"/>
</dbReference>
<sequence>MLFFVFSERRSISWHGSVKLSLGVLAICVMSLAKLINELNAQQKKAATTTAQNCLVLAGAGCGKTKTIVARAAYLIDQGLPANQIQILTFTRRAASEIVARVEQHVGAQAKGLRASTFHTFCMYLLRRNPQAFGLTQFSIIDRDDQLLMFRLLRGKDKDNVLPKAAELCDLYSYARNTQSKLSEALLKQLPEAYEYKSQIAELMKTYEQRKRERNFLDYDDILSIVAVHLQNSEALTNWVAGFCQALLVDEMQDTNPLQWALLQPLIGKVKLFCVGDDAQSIYGFRGADFENIHSFKERIPDAVIHTLDLNYRSTQEILDLSNWLLAHSPIDYQKQLQAHRGKGQKPQLHLFGNEFEEANWIAQDLIERHQQGANWYDHMVLVRSGYSARYLEGAFIAAEIPYRFIGGVKLLESAHVKDVLSLLRIVSNPQDDLAWMRFLTLWDGIGDVGASKLAQELMSISEVEERCQRLERHGKVPLQAILILKQLDVLQQHVEASIGLALDALSEQLEQNYKTKDWSRRVRDFDLVKQLARKHASLGEFLEEYVLEPISISEIEKAGDDDLVTLITIHSAKGAEQKVCYVPHVSPNQYPYARAQGDFDEVEEERRVLYVALTRAENELILTKQNLNTWSQDTYDEQGRKIESYFLNDLPAHLVQAKIHRQVPQPFAKKQWNTSRTVNLGFGIDLD</sequence>
<keyword evidence="4 10" id="KW-0347">Helicase</keyword>
<protein>
    <recommendedName>
        <fullName evidence="8">DNA 3'-5' helicase</fullName>
        <ecNumber evidence="8">5.6.2.4</ecNumber>
    </recommendedName>
</protein>
<dbReference type="GO" id="GO:0005829">
    <property type="term" value="C:cytosol"/>
    <property type="evidence" value="ECO:0007669"/>
    <property type="project" value="TreeGrafter"/>
</dbReference>
<feature type="coiled-coil region" evidence="11">
    <location>
        <begin position="600"/>
        <end position="634"/>
    </location>
</feature>
<dbReference type="GO" id="GO:0043138">
    <property type="term" value="F:3'-5' DNA helicase activity"/>
    <property type="evidence" value="ECO:0007669"/>
    <property type="project" value="UniProtKB-EC"/>
</dbReference>
<dbReference type="Gene3D" id="1.10.486.10">
    <property type="entry name" value="PCRA, domain 4"/>
    <property type="match status" value="1"/>
</dbReference>
<dbReference type="InterPro" id="IPR000212">
    <property type="entry name" value="DNA_helicase_UvrD/REP"/>
</dbReference>
<evidence type="ECO:0000256" key="3">
    <source>
        <dbReference type="ARBA" id="ARBA00022801"/>
    </source>
</evidence>
<keyword evidence="5 10" id="KW-0067">ATP-binding</keyword>
<evidence type="ECO:0000256" key="2">
    <source>
        <dbReference type="ARBA" id="ARBA00022741"/>
    </source>
</evidence>
<feature type="domain" description="UvrD-like helicase C-terminal" evidence="13">
    <location>
        <begin position="316"/>
        <end position="575"/>
    </location>
</feature>
<dbReference type="Pfam" id="PF00580">
    <property type="entry name" value="UvrD-helicase"/>
    <property type="match status" value="1"/>
</dbReference>
<dbReference type="PROSITE" id="PS51217">
    <property type="entry name" value="UVRD_HELICASE_CTER"/>
    <property type="match status" value="1"/>
</dbReference>